<evidence type="ECO:0000256" key="1">
    <source>
        <dbReference type="SAM" id="MobiDB-lite"/>
    </source>
</evidence>
<feature type="transmembrane region" description="Helical" evidence="2">
    <location>
        <begin position="436"/>
        <end position="461"/>
    </location>
</feature>
<accession>A0A0C9MA00</accession>
<keyword evidence="2" id="KW-0472">Membrane</keyword>
<feature type="transmembrane region" description="Helical" evidence="2">
    <location>
        <begin position="89"/>
        <end position="122"/>
    </location>
</feature>
<keyword evidence="2" id="KW-0812">Transmembrane</keyword>
<feature type="transmembrane region" description="Helical" evidence="2">
    <location>
        <begin position="142"/>
        <end position="165"/>
    </location>
</feature>
<proteinExistence type="predicted"/>
<name>A0A0C9MA00_9FUNG</name>
<protein>
    <submittedName>
        <fullName evidence="3">Uncharacterized protein</fullName>
    </submittedName>
</protein>
<dbReference type="OrthoDB" id="2274832at2759"/>
<organism evidence="3">
    <name type="scientific">Mucor ambiguus</name>
    <dbReference type="NCBI Taxonomy" id="91626"/>
    <lineage>
        <taxon>Eukaryota</taxon>
        <taxon>Fungi</taxon>
        <taxon>Fungi incertae sedis</taxon>
        <taxon>Mucoromycota</taxon>
        <taxon>Mucoromycotina</taxon>
        <taxon>Mucoromycetes</taxon>
        <taxon>Mucorales</taxon>
        <taxon>Mucorineae</taxon>
        <taxon>Mucoraceae</taxon>
        <taxon>Mucor</taxon>
    </lineage>
</organism>
<dbReference type="EMBL" id="DF836346">
    <property type="protein sequence ID" value="GAN04189.1"/>
    <property type="molecule type" value="Genomic_DNA"/>
</dbReference>
<evidence type="ECO:0000313" key="4">
    <source>
        <dbReference type="Proteomes" id="UP000053815"/>
    </source>
</evidence>
<feature type="transmembrane region" description="Helical" evidence="2">
    <location>
        <begin position="48"/>
        <end position="69"/>
    </location>
</feature>
<sequence length="535" mass="59423">MSREKKSDESDDTAPYASDDLKAEVSPSLNDLFSNEKPKATKRYISRFPFVTWTLVSIIGIVFCLIHSHQDSLWQWTGDTASDAQSLQAKVVISIFSAIIGGCLVALLSKALVSVSFVLLRYRGASLSHLATVIEGYTPSRIPILAVEGGWASSIIIIFIMAVSVTTKQTAVVSMGVDFMSTNSTKLSYTKNYTSCGTPLGASTANTMATTVSTQIFSALLNPNDSFTNEYYDSSIPLGLVGLSRFERVLPYAETSCVQFNSSKGLWLSGAPPVTGSGYTWQTKVTLPFTNMAEDFWINCTIRSGWAKAISTCHNTKCETARTSENITSYENGGNGLSLFFEFLFGNYMPSSSSSNNLVVTWLLGGDVLRKLYTRGDILPTTPTVESISNRLALLGTVLTRVVCDVNLADEEYAIPDSPITSNYIDHSYYHYRLLWAWPFYLLAGCIFFLWALCMMAMWIAPESRVLSTDWLLRQYILRYQDGYLAEQQPLQAHCGAKYQVFDDNANDDSGNIVISRTESRKSDRYDRVSQHKQY</sequence>
<keyword evidence="4" id="KW-1185">Reference proteome</keyword>
<keyword evidence="2" id="KW-1133">Transmembrane helix</keyword>
<evidence type="ECO:0000256" key="2">
    <source>
        <dbReference type="SAM" id="Phobius"/>
    </source>
</evidence>
<gene>
    <name evidence="3" type="ORF">MAM1_0057c03649</name>
</gene>
<reference evidence="3" key="1">
    <citation type="submission" date="2014-09" db="EMBL/GenBank/DDBJ databases">
        <title>Draft genome sequence of an oleaginous Mucoromycotina fungus Mucor ambiguus NBRC6742.</title>
        <authorList>
            <person name="Takeda I."/>
            <person name="Yamane N."/>
            <person name="Morita T."/>
            <person name="Tamano K."/>
            <person name="Machida M."/>
            <person name="Baker S."/>
            <person name="Koike H."/>
        </authorList>
    </citation>
    <scope>NUCLEOTIDE SEQUENCE</scope>
    <source>
        <strain evidence="3">NBRC 6742</strain>
    </source>
</reference>
<evidence type="ECO:0000313" key="3">
    <source>
        <dbReference type="EMBL" id="GAN04189.1"/>
    </source>
</evidence>
<dbReference type="AlphaFoldDB" id="A0A0C9MA00"/>
<feature type="region of interest" description="Disordered" evidence="1">
    <location>
        <begin position="1"/>
        <end position="22"/>
    </location>
</feature>
<dbReference type="Proteomes" id="UP000053815">
    <property type="component" value="Unassembled WGS sequence"/>
</dbReference>